<evidence type="ECO:0000313" key="4">
    <source>
        <dbReference type="Proteomes" id="UP000748025"/>
    </source>
</evidence>
<dbReference type="Proteomes" id="UP000748025">
    <property type="component" value="Unassembled WGS sequence"/>
</dbReference>
<feature type="compositionally biased region" description="Basic and acidic residues" evidence="1">
    <location>
        <begin position="61"/>
        <end position="85"/>
    </location>
</feature>
<dbReference type="OrthoDB" id="3944408at2759"/>
<feature type="region of interest" description="Disordered" evidence="1">
    <location>
        <begin position="54"/>
        <end position="85"/>
    </location>
</feature>
<evidence type="ECO:0000313" key="3">
    <source>
        <dbReference type="EMBL" id="KAG6008493.1"/>
    </source>
</evidence>
<feature type="domain" description="Myb-like DNA-binding" evidence="2">
    <location>
        <begin position="9"/>
        <end position="54"/>
    </location>
</feature>
<sequence>MAPNSDNAMARFLFAILKQKNLKDIDWNQVAQDPVLLQPITNGHAARMRYSRFRATVTGHEPQKRSRVGDKDRVSKPYKREGSSKKNVIKSEFESAVSLSSLAQLSPASLASPYSDDFGSRFLTPCSDDMASVCARAVEKRQIRKALDTYSPMIDGQSDLFTDPGSLIHSPEFSDFEAAHDLNNYNDTSTGLQSPGIADHHDAQSLIDHSHEWSDRFHDPELFSYPA</sequence>
<proteinExistence type="predicted"/>
<dbReference type="EMBL" id="SRPW01001039">
    <property type="protein sequence ID" value="KAG6008493.1"/>
    <property type="molecule type" value="Genomic_DNA"/>
</dbReference>
<gene>
    <name evidence="3" type="ORF">E4U43_000132</name>
</gene>
<comment type="caution">
    <text evidence="3">The sequence shown here is derived from an EMBL/GenBank/DDBJ whole genome shotgun (WGS) entry which is preliminary data.</text>
</comment>
<evidence type="ECO:0000256" key="1">
    <source>
        <dbReference type="SAM" id="MobiDB-lite"/>
    </source>
</evidence>
<reference evidence="3" key="1">
    <citation type="journal article" date="2020" name="bioRxiv">
        <title>Whole genome comparisons of ergot fungi reveals the divergence and evolution of species within the genus Claviceps are the result of varying mechanisms driving genome evolution and host range expansion.</title>
        <authorList>
            <person name="Wyka S.A."/>
            <person name="Mondo S.J."/>
            <person name="Liu M."/>
            <person name="Dettman J."/>
            <person name="Nalam V."/>
            <person name="Broders K.D."/>
        </authorList>
    </citation>
    <scope>NUCLEOTIDE SEQUENCE</scope>
    <source>
        <strain evidence="3">CCC 602</strain>
    </source>
</reference>
<dbReference type="AlphaFoldDB" id="A0A9P7NCE7"/>
<dbReference type="InterPro" id="IPR054505">
    <property type="entry name" value="Myb_DNA-bind_8"/>
</dbReference>
<keyword evidence="4" id="KW-1185">Reference proteome</keyword>
<protein>
    <recommendedName>
        <fullName evidence="2">Myb-like DNA-binding domain-containing protein</fullName>
    </recommendedName>
</protein>
<organism evidence="3 4">
    <name type="scientific">Claviceps pusilla</name>
    <dbReference type="NCBI Taxonomy" id="123648"/>
    <lineage>
        <taxon>Eukaryota</taxon>
        <taxon>Fungi</taxon>
        <taxon>Dikarya</taxon>
        <taxon>Ascomycota</taxon>
        <taxon>Pezizomycotina</taxon>
        <taxon>Sordariomycetes</taxon>
        <taxon>Hypocreomycetidae</taxon>
        <taxon>Hypocreales</taxon>
        <taxon>Clavicipitaceae</taxon>
        <taxon>Claviceps</taxon>
    </lineage>
</organism>
<name>A0A9P7NCE7_9HYPO</name>
<accession>A0A9P7NCE7</accession>
<dbReference type="Pfam" id="PF22980">
    <property type="entry name" value="Myb_DNA-bind_8"/>
    <property type="match status" value="1"/>
</dbReference>
<evidence type="ECO:0000259" key="2">
    <source>
        <dbReference type="Pfam" id="PF22980"/>
    </source>
</evidence>